<dbReference type="InterPro" id="IPR001525">
    <property type="entry name" value="C5_MeTfrase"/>
</dbReference>
<organism evidence="11 12">
    <name type="scientific">Kwoniella shivajii</name>
    <dbReference type="NCBI Taxonomy" id="564305"/>
    <lineage>
        <taxon>Eukaryota</taxon>
        <taxon>Fungi</taxon>
        <taxon>Dikarya</taxon>
        <taxon>Basidiomycota</taxon>
        <taxon>Agaricomycotina</taxon>
        <taxon>Tremellomycetes</taxon>
        <taxon>Tremellales</taxon>
        <taxon>Cryptococcaceae</taxon>
        <taxon>Kwoniella</taxon>
    </lineage>
</organism>
<feature type="active site" evidence="8">
    <location>
        <position position="542"/>
    </location>
</feature>
<dbReference type="InterPro" id="IPR050390">
    <property type="entry name" value="C5-Methyltransferase"/>
</dbReference>
<comment type="similarity">
    <text evidence="8">Belongs to the class I-like SAM-binding methyltransferase superfamily. C5-methyltransferase family.</text>
</comment>
<dbReference type="SUPFAM" id="SSF53335">
    <property type="entry name" value="S-adenosyl-L-methionine-dependent methyltransferases"/>
    <property type="match status" value="1"/>
</dbReference>
<keyword evidence="7" id="KW-0539">Nucleus</keyword>
<keyword evidence="12" id="KW-1185">Reference proteome</keyword>
<dbReference type="PRINTS" id="PR00105">
    <property type="entry name" value="C5METTRFRASE"/>
</dbReference>
<evidence type="ECO:0000256" key="7">
    <source>
        <dbReference type="ARBA" id="ARBA00023242"/>
    </source>
</evidence>
<evidence type="ECO:0000313" key="12">
    <source>
        <dbReference type="Proteomes" id="UP001329825"/>
    </source>
</evidence>
<dbReference type="Gene3D" id="3.40.50.150">
    <property type="entry name" value="Vaccinia Virus protein VP39"/>
    <property type="match status" value="1"/>
</dbReference>
<evidence type="ECO:0000256" key="8">
    <source>
        <dbReference type="PROSITE-ProRule" id="PRU01016"/>
    </source>
</evidence>
<gene>
    <name evidence="11" type="ORF">IL334_002702</name>
</gene>
<dbReference type="InterPro" id="IPR001025">
    <property type="entry name" value="BAH_dom"/>
</dbReference>
<evidence type="ECO:0000256" key="6">
    <source>
        <dbReference type="ARBA" id="ARBA00023125"/>
    </source>
</evidence>
<evidence type="ECO:0000313" key="11">
    <source>
        <dbReference type="EMBL" id="WRT65754.1"/>
    </source>
</evidence>
<keyword evidence="4 8" id="KW-0808">Transferase</keyword>
<dbReference type="PROSITE" id="PS51679">
    <property type="entry name" value="SAM_MT_C5"/>
    <property type="match status" value="1"/>
</dbReference>
<keyword evidence="3 8" id="KW-0489">Methyltransferase</keyword>
<dbReference type="EC" id="2.1.1.37" evidence="2"/>
<evidence type="ECO:0000256" key="9">
    <source>
        <dbReference type="SAM" id="MobiDB-lite"/>
    </source>
</evidence>
<keyword evidence="6" id="KW-0238">DNA-binding</keyword>
<evidence type="ECO:0000259" key="10">
    <source>
        <dbReference type="PROSITE" id="PS51038"/>
    </source>
</evidence>
<feature type="compositionally biased region" description="Low complexity" evidence="9">
    <location>
        <begin position="27"/>
        <end position="38"/>
    </location>
</feature>
<dbReference type="InterPro" id="IPR043151">
    <property type="entry name" value="BAH_sf"/>
</dbReference>
<dbReference type="EMBL" id="CP141883">
    <property type="protein sequence ID" value="WRT65754.1"/>
    <property type="molecule type" value="Genomic_DNA"/>
</dbReference>
<feature type="region of interest" description="Disordered" evidence="9">
    <location>
        <begin position="90"/>
        <end position="116"/>
    </location>
</feature>
<dbReference type="PANTHER" id="PTHR10629">
    <property type="entry name" value="CYTOSINE-SPECIFIC METHYLTRANSFERASE"/>
    <property type="match status" value="1"/>
</dbReference>
<evidence type="ECO:0000256" key="5">
    <source>
        <dbReference type="ARBA" id="ARBA00022691"/>
    </source>
</evidence>
<evidence type="ECO:0000256" key="2">
    <source>
        <dbReference type="ARBA" id="ARBA00011975"/>
    </source>
</evidence>
<evidence type="ECO:0000256" key="4">
    <source>
        <dbReference type="ARBA" id="ARBA00022679"/>
    </source>
</evidence>
<dbReference type="Gene3D" id="2.30.30.490">
    <property type="match status" value="1"/>
</dbReference>
<keyword evidence="5 8" id="KW-0949">S-adenosyl-L-methionine</keyword>
<evidence type="ECO:0000256" key="1">
    <source>
        <dbReference type="ARBA" id="ARBA00004123"/>
    </source>
</evidence>
<dbReference type="PROSITE" id="PS51038">
    <property type="entry name" value="BAH"/>
    <property type="match status" value="1"/>
</dbReference>
<proteinExistence type="inferred from homology"/>
<dbReference type="Gene3D" id="3.90.120.10">
    <property type="entry name" value="DNA Methylase, subunit A, domain 2"/>
    <property type="match status" value="1"/>
</dbReference>
<evidence type="ECO:0000256" key="3">
    <source>
        <dbReference type="ARBA" id="ARBA00022603"/>
    </source>
</evidence>
<dbReference type="InterPro" id="IPR029063">
    <property type="entry name" value="SAM-dependent_MTases_sf"/>
</dbReference>
<protein>
    <recommendedName>
        <fullName evidence="2">DNA (cytosine-5-)-methyltransferase</fullName>
        <ecNumber evidence="2">2.1.1.37</ecNumber>
    </recommendedName>
</protein>
<dbReference type="Pfam" id="PF00145">
    <property type="entry name" value="DNA_methylase"/>
    <property type="match status" value="2"/>
</dbReference>
<dbReference type="GeneID" id="87954833"/>
<dbReference type="RefSeq" id="XP_062790494.1">
    <property type="nucleotide sequence ID" value="XM_062934443.1"/>
</dbReference>
<feature type="domain" description="BAH" evidence="10">
    <location>
        <begin position="308"/>
        <end position="422"/>
    </location>
</feature>
<feature type="region of interest" description="Disordered" evidence="9">
    <location>
        <begin position="26"/>
        <end position="52"/>
    </location>
</feature>
<dbReference type="PANTHER" id="PTHR10629:SF52">
    <property type="entry name" value="DNA (CYTOSINE-5)-METHYLTRANSFERASE 1"/>
    <property type="match status" value="1"/>
</dbReference>
<name>A0ABZ1CVH0_9TREE</name>
<dbReference type="Proteomes" id="UP001329825">
    <property type="component" value="Chromosome 3"/>
</dbReference>
<sequence length="905" mass="101430">MLSNVQPTNLIEIDDSDSEIEVITHISQSSSSSNIFESSRPKRKRDDNAYDDARLRKHTREFSISIDERRSNIPQKHRKTAKAFYSFSPSTLPLQHQDNHPLRRSRYKSQPSAKKGTSTLIWIKGEPQPSARSSFKVNAVKEPCTKIFRTGFEYNGVEFKVNDAILISTGTPFHGLIRSIFTVKFEDATIHDRHFVHVHRLKTSVSANSPGCRRGKLFLEHGQCQDVSIKQVIKGSKLDFERIGGTSGAARGNAKHFCQFVDQPTHSTIREPSLAEAQHGCDSCESRHERDKYNKPCLSNGVLQFGDKTFHSRDFVFIDPKIRGTAYIIGQIQEWTQNAHGTLVTVRILKRHQEVVQNDSAGFVSSRRLVATDQTDMYPGKLLMGKAFVMPSEDDGQDLDKSNSFWCSERVINDGSRNRIVPLKKPLPNCGTCLDVERKVQQEFSDYLDVSRFPAADYYSGAGGFLLPGLSMFKWISAIDYDEAACQTLHELRKRSRSLNVHHAKVSDKIEYTTARHTEDKLNSRCLPEPGSVFIMTGGPPCQGHSRVNHANNPSPVKQRDPRNDELHVMLAEASRLRPYVILIENVSAFKDDKFNEGGENGEENYGRKAMQELAELGYSCRLGIIDSRSYGTPQNRLRCFILAVRAGLPLPDFPAPSHSNPKVTATIFKGAANVGQVMPFYIGARNTPGTGPHPAVTIHDAISDLPAFSYLLPSSISRPIRRRAIPVFNGARHAQLGNSTKVGFTSPSPYACDPRNEYQREKREGVQALKDHYTSYVTDGAAAILFSKSDQPNPRGCERRATFSEGFSTLLTNSSPGQKGTAVIHPSQDRKFTIAERKRAMGWPDWHKLAGTPIDQDRLTGNGVCFESVQAMYTEIIKTTIVPWWVQAGRPVENVYEKFKNDYP</sequence>
<reference evidence="11 12" key="1">
    <citation type="submission" date="2024-01" db="EMBL/GenBank/DDBJ databases">
        <title>Comparative genomics of Cryptococcus and Kwoniella reveals pathogenesis evolution and contrasting modes of karyotype evolution via chromosome fusion or intercentromeric recombination.</title>
        <authorList>
            <person name="Coelho M.A."/>
            <person name="David-Palma M."/>
            <person name="Shea T."/>
            <person name="Bowers K."/>
            <person name="McGinley-Smith S."/>
            <person name="Mohammad A.W."/>
            <person name="Gnirke A."/>
            <person name="Yurkov A.M."/>
            <person name="Nowrousian M."/>
            <person name="Sun S."/>
            <person name="Cuomo C.A."/>
            <person name="Heitman J."/>
        </authorList>
    </citation>
    <scope>NUCLEOTIDE SEQUENCE [LARGE SCALE GENOMIC DNA]</scope>
    <source>
        <strain evidence="11">CBS 11374</strain>
    </source>
</reference>
<comment type="subcellular location">
    <subcellularLocation>
        <location evidence="1">Nucleus</location>
    </subcellularLocation>
</comment>
<accession>A0ABZ1CVH0</accession>